<keyword evidence="7" id="KW-1185">Reference proteome</keyword>
<dbReference type="AlphaFoldDB" id="A0A9Q1CIH2"/>
<dbReference type="Proteomes" id="UP001152320">
    <property type="component" value="Chromosome 3"/>
</dbReference>
<dbReference type="GO" id="GO:0005524">
    <property type="term" value="F:ATP binding"/>
    <property type="evidence" value="ECO:0007669"/>
    <property type="project" value="UniProtKB-KW"/>
</dbReference>
<dbReference type="InterPro" id="IPR003439">
    <property type="entry name" value="ABC_transporter-like_ATP-bd"/>
</dbReference>
<evidence type="ECO:0000313" key="7">
    <source>
        <dbReference type="Proteomes" id="UP001152320"/>
    </source>
</evidence>
<dbReference type="EMBL" id="JAIZAY010000003">
    <property type="protein sequence ID" value="KAJ8045903.1"/>
    <property type="molecule type" value="Genomic_DNA"/>
</dbReference>
<evidence type="ECO:0000259" key="5">
    <source>
        <dbReference type="Pfam" id="PF00005"/>
    </source>
</evidence>
<dbReference type="GO" id="GO:0042626">
    <property type="term" value="F:ATPase-coupled transmembrane transporter activity"/>
    <property type="evidence" value="ECO:0007669"/>
    <property type="project" value="TreeGrafter"/>
</dbReference>
<evidence type="ECO:0000256" key="1">
    <source>
        <dbReference type="ARBA" id="ARBA00004141"/>
    </source>
</evidence>
<comment type="caution">
    <text evidence="6">The sequence shown here is derived from an EMBL/GenBank/DDBJ whole genome shotgun (WGS) entry which is preliminary data.</text>
</comment>
<comment type="subcellular location">
    <subcellularLocation>
        <location evidence="1">Membrane</location>
        <topology evidence="1">Multi-pass membrane protein</topology>
    </subcellularLocation>
</comment>
<evidence type="ECO:0000256" key="3">
    <source>
        <dbReference type="ARBA" id="ARBA00022741"/>
    </source>
</evidence>
<dbReference type="Gene3D" id="3.40.50.300">
    <property type="entry name" value="P-loop containing nucleotide triphosphate hydrolases"/>
    <property type="match status" value="1"/>
</dbReference>
<dbReference type="Pfam" id="PF00005">
    <property type="entry name" value="ABC_tran"/>
    <property type="match status" value="1"/>
</dbReference>
<keyword evidence="3" id="KW-0547">Nucleotide-binding</keyword>
<evidence type="ECO:0000256" key="2">
    <source>
        <dbReference type="ARBA" id="ARBA00009726"/>
    </source>
</evidence>
<dbReference type="GO" id="GO:0016020">
    <property type="term" value="C:membrane"/>
    <property type="evidence" value="ECO:0007669"/>
    <property type="project" value="UniProtKB-SubCell"/>
</dbReference>
<accession>A0A9Q1CIH2</accession>
<dbReference type="PANTHER" id="PTHR24223">
    <property type="entry name" value="ATP-BINDING CASSETTE SUB-FAMILY C"/>
    <property type="match status" value="1"/>
</dbReference>
<name>A0A9Q1CIH2_HOLLE</name>
<evidence type="ECO:0000256" key="4">
    <source>
        <dbReference type="ARBA" id="ARBA00022840"/>
    </source>
</evidence>
<organism evidence="6 7">
    <name type="scientific">Holothuria leucospilota</name>
    <name type="common">Black long sea cucumber</name>
    <name type="synonym">Mertensiothuria leucospilota</name>
    <dbReference type="NCBI Taxonomy" id="206669"/>
    <lineage>
        <taxon>Eukaryota</taxon>
        <taxon>Metazoa</taxon>
        <taxon>Echinodermata</taxon>
        <taxon>Eleutherozoa</taxon>
        <taxon>Echinozoa</taxon>
        <taxon>Holothuroidea</taxon>
        <taxon>Aspidochirotacea</taxon>
        <taxon>Aspidochirotida</taxon>
        <taxon>Holothuriidae</taxon>
        <taxon>Holothuria</taxon>
    </lineage>
</organism>
<dbReference type="GO" id="GO:0016887">
    <property type="term" value="F:ATP hydrolysis activity"/>
    <property type="evidence" value="ECO:0007669"/>
    <property type="project" value="InterPro"/>
</dbReference>
<dbReference type="InterPro" id="IPR027417">
    <property type="entry name" value="P-loop_NTPase"/>
</dbReference>
<dbReference type="InterPro" id="IPR050173">
    <property type="entry name" value="ABC_transporter_C-like"/>
</dbReference>
<reference evidence="6" key="1">
    <citation type="submission" date="2021-10" db="EMBL/GenBank/DDBJ databases">
        <title>Tropical sea cucumber genome reveals ecological adaptation and Cuvierian tubules defense mechanism.</title>
        <authorList>
            <person name="Chen T."/>
        </authorList>
    </citation>
    <scope>NUCLEOTIDE SEQUENCE</scope>
    <source>
        <strain evidence="6">Nanhai2018</strain>
        <tissue evidence="6">Muscle</tissue>
    </source>
</reference>
<feature type="domain" description="ABC transporter" evidence="5">
    <location>
        <begin position="52"/>
        <end position="135"/>
    </location>
</feature>
<proteinExistence type="inferred from homology"/>
<dbReference type="FunFam" id="3.40.50.300:FF:004162">
    <property type="entry name" value="ATP binding cassette subfamily C member 5"/>
    <property type="match status" value="1"/>
</dbReference>
<dbReference type="SUPFAM" id="SSF52540">
    <property type="entry name" value="P-loop containing nucleoside triphosphate hydrolases"/>
    <property type="match status" value="1"/>
</dbReference>
<protein>
    <submittedName>
        <fullName evidence="6">Multidrug resistance-associated protein 4</fullName>
    </submittedName>
</protein>
<sequence>MVSVERIIEYTEQTTEAPLETTIKPESSWPENGSISFQNIWLSYRNDGNYALKNITFTIKPKEKIGVVGRTGAGKTSLTVALLRLVEPLGNIIIDGVDISKLGLHQLRKNISFIPQNPILNETTLRENLDPAGELGDDYLWSALNKV</sequence>
<gene>
    <name evidence="6" type="ORF">HOLleu_09016</name>
</gene>
<evidence type="ECO:0000313" key="6">
    <source>
        <dbReference type="EMBL" id="KAJ8045903.1"/>
    </source>
</evidence>
<dbReference type="OrthoDB" id="10068891at2759"/>
<dbReference type="PANTHER" id="PTHR24223:SF456">
    <property type="entry name" value="MULTIDRUG RESISTANCE-ASSOCIATED PROTEIN LETHAL(2)03659"/>
    <property type="match status" value="1"/>
</dbReference>
<comment type="similarity">
    <text evidence="2">Belongs to the ABC transporter superfamily. ABCC family. Conjugate transporter (TC 3.A.1.208) subfamily.</text>
</comment>
<keyword evidence="4" id="KW-0067">ATP-binding</keyword>